<dbReference type="VEuPathDB" id="AmoebaDB:DICPUDRAFT_93443"/>
<protein>
    <recommendedName>
        <fullName evidence="5">Histone acetyltransferase type B catalytic subunit</fullName>
        <ecNumber evidence="5">2.3.1.48</ecNumber>
    </recommendedName>
</protein>
<sequence>MSIKLKPLSFNATESTNLKLVWNLDDIKEINELENDSSFHPVYSHQIFGEEETIVGYDPLRFNVLFGAGSLISHIDTNYTLNSNNITNVEGELLKIFSKQDPPISKESFYKYIEEKEKLFRPPGKKIYEYTVTDKETGRERDFEVYYGSLSDPQIEKYHERMQIFVLWFIDGSSYVFVEPNWDLFITFEKRKMDGETRYGLTGYCTVYNFYHHPSQTRERVSQFLILPPYQKMGHGSKLLNSIYNYYKNNDGLYGPVYDVTVEDPADEFNALRNYVDLKNILDDKLFDNVKLDLNANNTEVFEKIRKSLLIPHKQSKLCLEIFMFSKFISTPVSDPKFKQFRISIKKRLYKQNIGDSEQIDKMKQQVINSKNEQQQQQQQQQQQGDQQQQNDEEVEEAAAFYYNKRDQNKLPTPPQPPTTPSQDKERLDIEKERVETILELYKELEENYFNTLKSLSLA</sequence>
<accession>F0Z7I5</accession>
<dbReference type="AlphaFoldDB" id="F0Z7I5"/>
<name>F0Z7I5_DICPU</name>
<evidence type="ECO:0000256" key="9">
    <source>
        <dbReference type="SAM" id="MobiDB-lite"/>
    </source>
</evidence>
<dbReference type="PANTHER" id="PTHR12046">
    <property type="entry name" value="HISTONE ACETYLTRANSFERASE TYPE B CATALYTIC SUBUNIT"/>
    <property type="match status" value="1"/>
</dbReference>
<feature type="region of interest" description="Interaction with histone H4 N-terminus" evidence="7">
    <location>
        <begin position="208"/>
        <end position="210"/>
    </location>
</feature>
<dbReference type="EC" id="2.3.1.48" evidence="5"/>
<dbReference type="OMA" id="HNANECI"/>
<dbReference type="InterPro" id="IPR037113">
    <property type="entry name" value="Hat1_N_sf"/>
</dbReference>
<feature type="region of interest" description="Disordered" evidence="9">
    <location>
        <begin position="367"/>
        <end position="431"/>
    </location>
</feature>
<evidence type="ECO:0000256" key="4">
    <source>
        <dbReference type="ARBA" id="ARBA00048017"/>
    </source>
</evidence>
<feature type="binding site" evidence="7">
    <location>
        <begin position="224"/>
        <end position="226"/>
    </location>
    <ligand>
        <name>acetyl-CoA</name>
        <dbReference type="ChEBI" id="CHEBI:57288"/>
    </ligand>
</feature>
<dbReference type="KEGG" id="dpp:DICPUDRAFT_93443"/>
<keyword evidence="2 5" id="KW-0808">Transferase</keyword>
<evidence type="ECO:0000256" key="2">
    <source>
        <dbReference type="ARBA" id="ARBA00022679"/>
    </source>
</evidence>
<evidence type="ECO:0000313" key="12">
    <source>
        <dbReference type="Proteomes" id="UP000001064"/>
    </source>
</evidence>
<comment type="catalytic activity">
    <reaction evidence="4 5">
        <text>L-lysyl-[protein] + acetyl-CoA = N(6)-acetyl-L-lysyl-[protein] + CoA + H(+)</text>
        <dbReference type="Rhea" id="RHEA:45948"/>
        <dbReference type="Rhea" id="RHEA-COMP:9752"/>
        <dbReference type="Rhea" id="RHEA-COMP:10731"/>
        <dbReference type="ChEBI" id="CHEBI:15378"/>
        <dbReference type="ChEBI" id="CHEBI:29969"/>
        <dbReference type="ChEBI" id="CHEBI:57287"/>
        <dbReference type="ChEBI" id="CHEBI:57288"/>
        <dbReference type="ChEBI" id="CHEBI:61930"/>
        <dbReference type="EC" id="2.3.1.48"/>
    </reaction>
</comment>
<feature type="binding site" evidence="7">
    <location>
        <begin position="231"/>
        <end position="237"/>
    </location>
    <ligand>
        <name>acetyl-CoA</name>
        <dbReference type="ChEBI" id="CHEBI:57288"/>
    </ligand>
</feature>
<evidence type="ECO:0000256" key="8">
    <source>
        <dbReference type="PIRSR" id="PIRSR038084-3"/>
    </source>
</evidence>
<feature type="compositionally biased region" description="Low complexity" evidence="9">
    <location>
        <begin position="374"/>
        <end position="390"/>
    </location>
</feature>
<dbReference type="Proteomes" id="UP000001064">
    <property type="component" value="Unassembled WGS sequence"/>
</dbReference>
<dbReference type="InterPro" id="IPR016181">
    <property type="entry name" value="Acyl_CoA_acyltransferase"/>
</dbReference>
<dbReference type="FunCoup" id="F0Z7I5">
    <property type="interactions" value="700"/>
</dbReference>
<dbReference type="Gene3D" id="3.40.630.30">
    <property type="match status" value="1"/>
</dbReference>
<dbReference type="eggNOG" id="KOG2696">
    <property type="taxonomic scope" value="Eukaryota"/>
</dbReference>
<dbReference type="Pfam" id="PF10394">
    <property type="entry name" value="Hat1_N"/>
    <property type="match status" value="1"/>
</dbReference>
<dbReference type="OrthoDB" id="10253098at2759"/>
<evidence type="ECO:0000256" key="6">
    <source>
        <dbReference type="PIRSR" id="PIRSR038084-1"/>
    </source>
</evidence>
<evidence type="ECO:0000256" key="5">
    <source>
        <dbReference type="PIRNR" id="PIRNR038084"/>
    </source>
</evidence>
<gene>
    <name evidence="11" type="ORF">DICPUDRAFT_93443</name>
</gene>
<keyword evidence="12" id="KW-1185">Reference proteome</keyword>
<comment type="similarity">
    <text evidence="1 5">Belongs to the HAT1 family.</text>
</comment>
<dbReference type="EMBL" id="GL870947">
    <property type="protein sequence ID" value="EGC40025.1"/>
    <property type="molecule type" value="Genomic_DNA"/>
</dbReference>
<evidence type="ECO:0000259" key="10">
    <source>
        <dbReference type="Pfam" id="PF10394"/>
    </source>
</evidence>
<dbReference type="GO" id="GO:0005634">
    <property type="term" value="C:nucleus"/>
    <property type="evidence" value="ECO:0007669"/>
    <property type="project" value="InterPro"/>
</dbReference>
<organism evidence="11 12">
    <name type="scientific">Dictyostelium purpureum</name>
    <name type="common">Slime mold</name>
    <dbReference type="NCBI Taxonomy" id="5786"/>
    <lineage>
        <taxon>Eukaryota</taxon>
        <taxon>Amoebozoa</taxon>
        <taxon>Evosea</taxon>
        <taxon>Eumycetozoa</taxon>
        <taxon>Dictyostelia</taxon>
        <taxon>Dictyosteliales</taxon>
        <taxon>Dictyosteliaceae</taxon>
        <taxon>Dictyostelium</taxon>
    </lineage>
</organism>
<dbReference type="RefSeq" id="XP_003283374.1">
    <property type="nucleotide sequence ID" value="XM_003283326.1"/>
</dbReference>
<evidence type="ECO:0000256" key="1">
    <source>
        <dbReference type="ARBA" id="ARBA00010543"/>
    </source>
</evidence>
<dbReference type="GO" id="GO:0010485">
    <property type="term" value="F:histone H4 acetyltransferase activity"/>
    <property type="evidence" value="ECO:0000318"/>
    <property type="project" value="GO_Central"/>
</dbReference>
<dbReference type="Gene3D" id="3.90.360.10">
    <property type="entry name" value="Histone acetyl transferase 1 (HAT1), N-terminal domain"/>
    <property type="match status" value="1"/>
</dbReference>
<feature type="domain" description="Histone acetyl transferase HAT1 N-terminal" evidence="10">
    <location>
        <begin position="9"/>
        <end position="171"/>
    </location>
</feature>
<dbReference type="GeneID" id="10509320"/>
<dbReference type="GO" id="GO:0031509">
    <property type="term" value="P:subtelomeric heterochromatin formation"/>
    <property type="evidence" value="ECO:0007669"/>
    <property type="project" value="InterPro"/>
</dbReference>
<evidence type="ECO:0000313" key="11">
    <source>
        <dbReference type="EMBL" id="EGC40025.1"/>
    </source>
</evidence>
<dbReference type="InterPro" id="IPR017380">
    <property type="entry name" value="Hist_AcTrfase_B-typ_cat-su"/>
</dbReference>
<dbReference type="PIRSF" id="PIRSF038084">
    <property type="entry name" value="HAT-B_cat"/>
    <property type="match status" value="1"/>
</dbReference>
<evidence type="ECO:0000256" key="3">
    <source>
        <dbReference type="ARBA" id="ARBA00023315"/>
    </source>
</evidence>
<feature type="active site" description="Proton donor/acceptor" evidence="6">
    <location>
        <position position="263"/>
    </location>
</feature>
<dbReference type="STRING" id="5786.F0Z7I5"/>
<proteinExistence type="inferred from homology"/>
<dbReference type="GO" id="GO:0000781">
    <property type="term" value="C:chromosome, telomeric region"/>
    <property type="evidence" value="ECO:0007669"/>
    <property type="project" value="GOC"/>
</dbReference>
<dbReference type="InParanoid" id="F0Z7I5"/>
<evidence type="ECO:0000256" key="7">
    <source>
        <dbReference type="PIRSR" id="PIRSR038084-2"/>
    </source>
</evidence>
<keyword evidence="3 5" id="KW-0012">Acyltransferase</keyword>
<dbReference type="SUPFAM" id="SSF55729">
    <property type="entry name" value="Acyl-CoA N-acyltransferases (Nat)"/>
    <property type="match status" value="1"/>
</dbReference>
<feature type="region of interest" description="Interaction with histone H4 N-terminus" evidence="7">
    <location>
        <begin position="50"/>
        <end position="52"/>
    </location>
</feature>
<dbReference type="InterPro" id="IPR019467">
    <property type="entry name" value="Hat1_N"/>
</dbReference>
<feature type="site" description="Interaction with histone H4 N-terminus" evidence="8">
    <location>
        <position position="182"/>
    </location>
</feature>
<reference evidence="12" key="1">
    <citation type="journal article" date="2011" name="Genome Biol.">
        <title>Comparative genomics of the social amoebae Dictyostelium discoideum and Dictyostelium purpureum.</title>
        <authorList>
            <consortium name="US DOE Joint Genome Institute (JGI-PGF)"/>
            <person name="Sucgang R."/>
            <person name="Kuo A."/>
            <person name="Tian X."/>
            <person name="Salerno W."/>
            <person name="Parikh A."/>
            <person name="Feasley C.L."/>
            <person name="Dalin E."/>
            <person name="Tu H."/>
            <person name="Huang E."/>
            <person name="Barry K."/>
            <person name="Lindquist E."/>
            <person name="Shapiro H."/>
            <person name="Bruce D."/>
            <person name="Schmutz J."/>
            <person name="Salamov A."/>
            <person name="Fey P."/>
            <person name="Gaudet P."/>
            <person name="Anjard C."/>
            <person name="Babu M.M."/>
            <person name="Basu S."/>
            <person name="Bushmanova Y."/>
            <person name="van der Wel H."/>
            <person name="Katoh-Kurasawa M."/>
            <person name="Dinh C."/>
            <person name="Coutinho P.M."/>
            <person name="Saito T."/>
            <person name="Elias M."/>
            <person name="Schaap P."/>
            <person name="Kay R.R."/>
            <person name="Henrissat B."/>
            <person name="Eichinger L."/>
            <person name="Rivero F."/>
            <person name="Putnam N.H."/>
            <person name="West C.M."/>
            <person name="Loomis W.F."/>
            <person name="Chisholm R.L."/>
            <person name="Shaulsky G."/>
            <person name="Strassmann J.E."/>
            <person name="Queller D.C."/>
            <person name="Kuspa A."/>
            <person name="Grigoriev I.V."/>
        </authorList>
    </citation>
    <scope>NUCLEOTIDE SEQUENCE [LARGE SCALE GENOMIC DNA]</scope>
    <source>
        <strain evidence="12">QSDP1</strain>
    </source>
</reference>